<dbReference type="EMBL" id="CP157948">
    <property type="protein sequence ID" value="XBS91557.1"/>
    <property type="molecule type" value="Genomic_DNA"/>
</dbReference>
<feature type="transmembrane region" description="Helical" evidence="8">
    <location>
        <begin position="200"/>
        <end position="222"/>
    </location>
</feature>
<dbReference type="GO" id="GO:0009103">
    <property type="term" value="P:lipopolysaccharide biosynthetic process"/>
    <property type="evidence" value="ECO:0007669"/>
    <property type="project" value="TreeGrafter"/>
</dbReference>
<accession>A0AAU7QQC0</accession>
<protein>
    <submittedName>
        <fullName evidence="9">Glycosyltransferase family 4 protein</fullName>
    </submittedName>
</protein>
<feature type="transmembrane region" description="Helical" evidence="8">
    <location>
        <begin position="105"/>
        <end position="121"/>
    </location>
</feature>
<dbReference type="GO" id="GO:0005886">
    <property type="term" value="C:plasma membrane"/>
    <property type="evidence" value="ECO:0007669"/>
    <property type="project" value="UniProtKB-SubCell"/>
</dbReference>
<evidence type="ECO:0000256" key="7">
    <source>
        <dbReference type="PIRSR" id="PIRSR600715-1"/>
    </source>
</evidence>
<keyword evidence="2" id="KW-1003">Cell membrane</keyword>
<sequence>MFVTIGWLSCSFLITLLVVRASISYARRRGMLDLPGQRRSHSVATPRGGGIGVVVAMLGCLPGVLCAAPAGWPLGVTAGLLAGFLLVAVAGWWDDHRSLPVLPRLFAQLLGTGLFSAGLLATGMPAWWLPLLLVGGVWSINLHNFMDGIDGLLAQQAIFLGAGLALLAWQAAQPALALAAAVMAVSLAGFWWFNRPPAKIFMGDVGSGSIGLLIFAFTAMLWRVEAALVWPALILSSAFAVDASLTLLTRMWRGRRWYTAHREHLYQWTVRRGATHAQTDLAYLGWNLLVAAPTAWLACSHLRLALPITMAVYAVASTVWLALKRRCLRRNLNGTSHVAA</sequence>
<dbReference type="AlphaFoldDB" id="A0AAU7QQC0"/>
<evidence type="ECO:0000256" key="6">
    <source>
        <dbReference type="ARBA" id="ARBA00023136"/>
    </source>
</evidence>
<dbReference type="Pfam" id="PF00953">
    <property type="entry name" value="Glycos_transf_4"/>
    <property type="match status" value="1"/>
</dbReference>
<keyword evidence="6 8" id="KW-0472">Membrane</keyword>
<dbReference type="GO" id="GO:0044038">
    <property type="term" value="P:cell wall macromolecule biosynthetic process"/>
    <property type="evidence" value="ECO:0007669"/>
    <property type="project" value="TreeGrafter"/>
</dbReference>
<evidence type="ECO:0000313" key="9">
    <source>
        <dbReference type="EMBL" id="XBS91557.1"/>
    </source>
</evidence>
<dbReference type="GO" id="GO:0046872">
    <property type="term" value="F:metal ion binding"/>
    <property type="evidence" value="ECO:0007669"/>
    <property type="project" value="UniProtKB-KW"/>
</dbReference>
<proteinExistence type="predicted"/>
<dbReference type="GO" id="GO:0016780">
    <property type="term" value="F:phosphotransferase activity, for other substituted phosphate groups"/>
    <property type="evidence" value="ECO:0007669"/>
    <property type="project" value="InterPro"/>
</dbReference>
<feature type="binding site" evidence="7">
    <location>
        <position position="144"/>
    </location>
    <ligand>
        <name>Mg(2+)</name>
        <dbReference type="ChEBI" id="CHEBI:18420"/>
    </ligand>
</feature>
<feature type="transmembrane region" description="Helical" evidence="8">
    <location>
        <begin position="47"/>
        <end position="65"/>
    </location>
</feature>
<keyword evidence="7" id="KW-0460">Magnesium</keyword>
<evidence type="ECO:0000256" key="3">
    <source>
        <dbReference type="ARBA" id="ARBA00022679"/>
    </source>
</evidence>
<dbReference type="PANTHER" id="PTHR22926:SF3">
    <property type="entry name" value="UNDECAPRENYL-PHOSPHATE ALPHA-N-ACETYLGLUCOSAMINYL 1-PHOSPHATE TRANSFERASE"/>
    <property type="match status" value="1"/>
</dbReference>
<dbReference type="CDD" id="cd06854">
    <property type="entry name" value="GT_WbpL_WbcO_like"/>
    <property type="match status" value="1"/>
</dbReference>
<dbReference type="GO" id="GO:0071555">
    <property type="term" value="P:cell wall organization"/>
    <property type="evidence" value="ECO:0007669"/>
    <property type="project" value="TreeGrafter"/>
</dbReference>
<dbReference type="PANTHER" id="PTHR22926">
    <property type="entry name" value="PHOSPHO-N-ACETYLMURAMOYL-PENTAPEPTIDE-TRANSFERASE"/>
    <property type="match status" value="1"/>
</dbReference>
<feature type="binding site" evidence="7">
    <location>
        <position position="204"/>
    </location>
    <ligand>
        <name>Mg(2+)</name>
        <dbReference type="ChEBI" id="CHEBI:18420"/>
    </ligand>
</feature>
<dbReference type="InterPro" id="IPR000715">
    <property type="entry name" value="Glycosyl_transferase_4"/>
</dbReference>
<keyword evidence="7" id="KW-0479">Metal-binding</keyword>
<comment type="subcellular location">
    <subcellularLocation>
        <location evidence="1">Cell membrane</location>
        <topology evidence="1">Multi-pass membrane protein</topology>
    </subcellularLocation>
</comment>
<feature type="transmembrane region" description="Helical" evidence="8">
    <location>
        <begin position="71"/>
        <end position="93"/>
    </location>
</feature>
<evidence type="ECO:0000256" key="1">
    <source>
        <dbReference type="ARBA" id="ARBA00004651"/>
    </source>
</evidence>
<evidence type="ECO:0000256" key="8">
    <source>
        <dbReference type="SAM" id="Phobius"/>
    </source>
</evidence>
<comment type="cofactor">
    <cofactor evidence="7">
        <name>Mg(2+)</name>
        <dbReference type="ChEBI" id="CHEBI:18420"/>
    </cofactor>
</comment>
<feature type="transmembrane region" description="Helical" evidence="8">
    <location>
        <begin position="304"/>
        <end position="323"/>
    </location>
</feature>
<evidence type="ECO:0000256" key="5">
    <source>
        <dbReference type="ARBA" id="ARBA00022989"/>
    </source>
</evidence>
<dbReference type="RefSeq" id="WP_007805442.1">
    <property type="nucleotide sequence ID" value="NZ_CP157948.1"/>
</dbReference>
<name>A0AAU7QQC0_9GAMM</name>
<feature type="transmembrane region" description="Helical" evidence="8">
    <location>
        <begin position="281"/>
        <end position="298"/>
    </location>
</feature>
<keyword evidence="5 8" id="KW-1133">Transmembrane helix</keyword>
<reference evidence="9" key="1">
    <citation type="submission" date="2024-06" db="EMBL/GenBank/DDBJ databases">
        <authorList>
            <person name="Sun Y."/>
        </authorList>
    </citation>
    <scope>NUCLEOTIDE SEQUENCE</scope>
    <source>
        <strain evidence="9">IGA1.0</strain>
    </source>
</reference>
<feature type="transmembrane region" description="Helical" evidence="8">
    <location>
        <begin position="228"/>
        <end position="248"/>
    </location>
</feature>
<keyword evidence="4 8" id="KW-0812">Transmembrane</keyword>
<evidence type="ECO:0000256" key="4">
    <source>
        <dbReference type="ARBA" id="ARBA00022692"/>
    </source>
</evidence>
<organism evidence="9">
    <name type="scientific">Rhodanobacter sp. IGA1.0</name>
    <dbReference type="NCBI Taxonomy" id="3158582"/>
    <lineage>
        <taxon>Bacteria</taxon>
        <taxon>Pseudomonadati</taxon>
        <taxon>Pseudomonadota</taxon>
        <taxon>Gammaproteobacteria</taxon>
        <taxon>Lysobacterales</taxon>
        <taxon>Rhodanobacteraceae</taxon>
        <taxon>Rhodanobacter</taxon>
    </lineage>
</organism>
<keyword evidence="3" id="KW-0808">Transferase</keyword>
<feature type="transmembrane region" description="Helical" evidence="8">
    <location>
        <begin position="6"/>
        <end position="26"/>
    </location>
</feature>
<gene>
    <name evidence="9" type="ORF">ABNK63_07995</name>
</gene>
<evidence type="ECO:0000256" key="2">
    <source>
        <dbReference type="ARBA" id="ARBA00022475"/>
    </source>
</evidence>
<feature type="transmembrane region" description="Helical" evidence="8">
    <location>
        <begin position="175"/>
        <end position="193"/>
    </location>
</feature>